<keyword evidence="3" id="KW-1185">Reference proteome</keyword>
<dbReference type="RefSeq" id="WP_253332176.1">
    <property type="nucleotide sequence ID" value="NZ_JAMYXC010000158.1"/>
</dbReference>
<dbReference type="Pfam" id="PF04230">
    <property type="entry name" value="PS_pyruv_trans"/>
    <property type="match status" value="1"/>
</dbReference>
<comment type="caution">
    <text evidence="2">The sequence shown here is derived from an EMBL/GenBank/DDBJ whole genome shotgun (WGS) entry which is preliminary data.</text>
</comment>
<proteinExistence type="predicted"/>
<evidence type="ECO:0000313" key="3">
    <source>
        <dbReference type="Proteomes" id="UP001139477"/>
    </source>
</evidence>
<keyword evidence="2" id="KW-0808">Transferase</keyword>
<protein>
    <submittedName>
        <fullName evidence="2">Polysaccharide pyruvyl transferase family protein</fullName>
    </submittedName>
</protein>
<dbReference type="GO" id="GO:0016740">
    <property type="term" value="F:transferase activity"/>
    <property type="evidence" value="ECO:0007669"/>
    <property type="project" value="UniProtKB-KW"/>
</dbReference>
<dbReference type="AlphaFoldDB" id="A0A9X2JNY0"/>
<dbReference type="EMBL" id="JAMYXC010000158">
    <property type="protein sequence ID" value="MCP1168943.1"/>
    <property type="molecule type" value="Genomic_DNA"/>
</dbReference>
<dbReference type="InterPro" id="IPR007345">
    <property type="entry name" value="Polysacch_pyruvyl_Trfase"/>
</dbReference>
<sequence length="350" mass="39897">MDYFMNPFFYRSTTNFGDHMNRWIWEEVAPEIVADRDDGIRLVGIGSLLSRNLDLVQGEKVVFGTGSGYSTPPTAEQASRWKIYCVRGPLTAKLLGLAPDKAVTDAAWLVNQVPRFANLATQRRGTVFVPHWTSSSYGDWGTVCKRCDIEYVDPFLDCERVFSHIANAELAIVESLHGAIMADYYRTPWIAVSSPARVLTFKWLDWCQSLGLEYRPYVLPPSDVLDGLMQGFRPGQIDARLRPVEMTPESFDVIRTMPPPKTANLAYRTRTQLKSIARRLRTQSLEGLMQVRGQLVPSWNARHGDSLVEYFNNLQRQRPMLSSATVRNERIAQLNERLDAMRREYSLVQA</sequence>
<organism evidence="2 3">
    <name type="scientific">Limimaricola litoreus</name>
    <dbReference type="NCBI Taxonomy" id="2955316"/>
    <lineage>
        <taxon>Bacteria</taxon>
        <taxon>Pseudomonadati</taxon>
        <taxon>Pseudomonadota</taxon>
        <taxon>Alphaproteobacteria</taxon>
        <taxon>Rhodobacterales</taxon>
        <taxon>Paracoccaceae</taxon>
        <taxon>Limimaricola</taxon>
    </lineage>
</organism>
<dbReference type="Proteomes" id="UP001139477">
    <property type="component" value="Unassembled WGS sequence"/>
</dbReference>
<reference evidence="2" key="1">
    <citation type="submission" date="2022-06" db="EMBL/GenBank/DDBJ databases">
        <title>Limimaricola sediminis sp. nov., isolated from an intertidal sediment.</title>
        <authorList>
            <person name="Shao X."/>
        </authorList>
    </citation>
    <scope>NUCLEOTIDE SEQUENCE</scope>
    <source>
        <strain evidence="2">ASW11-118</strain>
    </source>
</reference>
<evidence type="ECO:0000259" key="1">
    <source>
        <dbReference type="Pfam" id="PF04230"/>
    </source>
</evidence>
<name>A0A9X2JNY0_9RHOB</name>
<accession>A0A9X2JNY0</accession>
<evidence type="ECO:0000313" key="2">
    <source>
        <dbReference type="EMBL" id="MCP1168943.1"/>
    </source>
</evidence>
<feature type="domain" description="Polysaccharide pyruvyl transferase" evidence="1">
    <location>
        <begin position="61"/>
        <end position="193"/>
    </location>
</feature>
<gene>
    <name evidence="2" type="ORF">NHG85_10470</name>
</gene>